<dbReference type="Gene3D" id="3.40.50.300">
    <property type="entry name" value="P-loop containing nucleotide triphosphate hydrolases"/>
    <property type="match status" value="1"/>
</dbReference>
<dbReference type="InterPro" id="IPR005517">
    <property type="entry name" value="Transl_elong_EFG/EF2_IV"/>
</dbReference>
<dbReference type="PROSITE" id="PS00301">
    <property type="entry name" value="G_TR_1"/>
    <property type="match status" value="1"/>
</dbReference>
<gene>
    <name evidence="5" type="ORF">FB563_7689</name>
</gene>
<dbReference type="NCBIfam" id="TIGR00231">
    <property type="entry name" value="small_GTP"/>
    <property type="match status" value="1"/>
</dbReference>
<dbReference type="GO" id="GO:0003924">
    <property type="term" value="F:GTPase activity"/>
    <property type="evidence" value="ECO:0007669"/>
    <property type="project" value="InterPro"/>
</dbReference>
<dbReference type="InterPro" id="IPR035647">
    <property type="entry name" value="EFG_III/V"/>
</dbReference>
<proteinExistence type="predicted"/>
<dbReference type="InterPro" id="IPR041095">
    <property type="entry name" value="EFG_II"/>
</dbReference>
<dbReference type="SUPFAM" id="SSF52540">
    <property type="entry name" value="P-loop containing nucleoside triphosphate hydrolases"/>
    <property type="match status" value="1"/>
</dbReference>
<dbReference type="Pfam" id="PF14492">
    <property type="entry name" value="EFG_III"/>
    <property type="match status" value="1"/>
</dbReference>
<evidence type="ECO:0000256" key="1">
    <source>
        <dbReference type="ARBA" id="ARBA00022741"/>
    </source>
</evidence>
<dbReference type="InterPro" id="IPR014721">
    <property type="entry name" value="Ribsml_uS5_D2-typ_fold_subgr"/>
</dbReference>
<dbReference type="SUPFAM" id="SSF54211">
    <property type="entry name" value="Ribosomal protein S5 domain 2-like"/>
    <property type="match status" value="1"/>
</dbReference>
<reference evidence="5 6" key="1">
    <citation type="submission" date="2019-06" db="EMBL/GenBank/DDBJ databases">
        <title>Sequencing the genomes of 1000 actinobacteria strains.</title>
        <authorList>
            <person name="Klenk H.-P."/>
        </authorList>
    </citation>
    <scope>NUCLEOTIDE SEQUENCE [LARGE SCALE GENOMIC DNA]</scope>
    <source>
        <strain evidence="5 6">DSM 41929</strain>
    </source>
</reference>
<dbReference type="Gene3D" id="3.30.70.870">
    <property type="entry name" value="Elongation Factor G (Translational Gtpase), domain 3"/>
    <property type="match status" value="1"/>
</dbReference>
<comment type="caution">
    <text evidence="5">The sequence shown here is derived from an EMBL/GenBank/DDBJ whole genome shotgun (WGS) entry which is preliminary data.</text>
</comment>
<dbReference type="PROSITE" id="PS51722">
    <property type="entry name" value="G_TR_2"/>
    <property type="match status" value="1"/>
</dbReference>
<dbReference type="InterPro" id="IPR027417">
    <property type="entry name" value="P-loop_NTPase"/>
</dbReference>
<evidence type="ECO:0000259" key="4">
    <source>
        <dbReference type="PROSITE" id="PS51722"/>
    </source>
</evidence>
<dbReference type="GO" id="GO:0006412">
    <property type="term" value="P:translation"/>
    <property type="evidence" value="ECO:0007669"/>
    <property type="project" value="UniProtKB-KW"/>
</dbReference>
<organism evidence="5 6">
    <name type="scientific">Streptomyces puniciscabiei</name>
    <dbReference type="NCBI Taxonomy" id="164348"/>
    <lineage>
        <taxon>Bacteria</taxon>
        <taxon>Bacillati</taxon>
        <taxon>Actinomycetota</taxon>
        <taxon>Actinomycetes</taxon>
        <taxon>Kitasatosporales</taxon>
        <taxon>Streptomycetaceae</taxon>
        <taxon>Streptomyces</taxon>
    </lineage>
</organism>
<evidence type="ECO:0000256" key="3">
    <source>
        <dbReference type="ARBA" id="ARBA00023134"/>
    </source>
</evidence>
<dbReference type="Gene3D" id="2.40.30.10">
    <property type="entry name" value="Translation factors"/>
    <property type="match status" value="1"/>
</dbReference>
<name>A0A542SYZ9_9ACTN</name>
<dbReference type="Proteomes" id="UP000318103">
    <property type="component" value="Unassembled WGS sequence"/>
</dbReference>
<dbReference type="PANTHER" id="PTHR43261">
    <property type="entry name" value="TRANSLATION ELONGATION FACTOR G-RELATED"/>
    <property type="match status" value="1"/>
</dbReference>
<dbReference type="CDD" id="cd04168">
    <property type="entry name" value="TetM_like"/>
    <property type="match status" value="1"/>
</dbReference>
<sequence length="657" mass="70712">MRTTSRTLNLGILAHVDAGKTSLTERLLYAAGVIEEIGSVDAGSTRTDSLELERRRGITIKTAVANFVLGSGGSAVSVNLVDTPGHPDFIAEVERVLGVLDGAVLVVSAVEGVQPQTRVLMRTLKRLGIPTLLFINKADRRGADDDRVLREIERRLAVPVIPMGRIADGLGTADARAVAFAPEDSAFTRNLLDALTLHDGTLLDAYVTDARTVTYERLRTALAAQARAGRIHPVYVGSAISGTGIAELIEGVREFLPAECGDAGGPLSGRVFKVERDKSGEKIAYVRLFSGELRVRDRVPVAGREGKVTDVAVFDRGAVERRMSVGAGQIAMLRGLADVRIGDGIGREPDDRPYRHVFAPPSLETVVVPAEPADRGALHLALTQLAEQDPLIGLRQDPEGQDLSVSLYGEVQKEVLAATLAEEYGLRVAFRETTPICVERVTGTGAAYEILDHDGNPFLATVGLRVEPGPAGGGVVFRREVELGSLPLGYMRAVEETVHATLRQGLYGWQVPDCVVTMTHSGFCSIRSTAGEFRGLTPLVLMAALRRAGTVVHEPMHRFRLEFPPDACAVVSPALARRRAVADPPVVLGDAYVVEGHVPADQVLGLEAELPELTGGEGVLETAFDHHRPATAPRTRTRTDHNPLHREAYLLHAHRRV</sequence>
<dbReference type="EMBL" id="VFNX01000004">
    <property type="protein sequence ID" value="TQK79834.1"/>
    <property type="molecule type" value="Genomic_DNA"/>
</dbReference>
<dbReference type="Pfam" id="PF00009">
    <property type="entry name" value="GTP_EFTU"/>
    <property type="match status" value="1"/>
</dbReference>
<protein>
    <submittedName>
        <fullName evidence="5">Ribosomal protection tetracycline resistance protein</fullName>
    </submittedName>
</protein>
<dbReference type="InterPro" id="IPR053905">
    <property type="entry name" value="EF-G-like_DII"/>
</dbReference>
<dbReference type="PRINTS" id="PR01037">
    <property type="entry name" value="TCRTETOQM"/>
</dbReference>
<keyword evidence="3" id="KW-0342">GTP-binding</keyword>
<dbReference type="SUPFAM" id="SSF54980">
    <property type="entry name" value="EF-G C-terminal domain-like"/>
    <property type="match status" value="2"/>
</dbReference>
<evidence type="ECO:0000256" key="2">
    <source>
        <dbReference type="ARBA" id="ARBA00022917"/>
    </source>
</evidence>
<dbReference type="SMART" id="SM00889">
    <property type="entry name" value="EFG_IV"/>
    <property type="match status" value="1"/>
</dbReference>
<evidence type="ECO:0000313" key="5">
    <source>
        <dbReference type="EMBL" id="TQK79834.1"/>
    </source>
</evidence>
<keyword evidence="6" id="KW-1185">Reference proteome</keyword>
<dbReference type="SUPFAM" id="SSF50447">
    <property type="entry name" value="Translation proteins"/>
    <property type="match status" value="1"/>
</dbReference>
<dbReference type="GO" id="GO:0005525">
    <property type="term" value="F:GTP binding"/>
    <property type="evidence" value="ECO:0007669"/>
    <property type="project" value="UniProtKB-KW"/>
</dbReference>
<feature type="domain" description="Tr-type G" evidence="4">
    <location>
        <begin position="5"/>
        <end position="267"/>
    </location>
</feature>
<dbReference type="PRINTS" id="PR00315">
    <property type="entry name" value="ELONGATNFCT"/>
</dbReference>
<dbReference type="AlphaFoldDB" id="A0A542SYZ9"/>
<evidence type="ECO:0000313" key="6">
    <source>
        <dbReference type="Proteomes" id="UP000318103"/>
    </source>
</evidence>
<dbReference type="InterPro" id="IPR000795">
    <property type="entry name" value="T_Tr_GTP-bd_dom"/>
</dbReference>
<dbReference type="GO" id="GO:0032790">
    <property type="term" value="P:ribosome disassembly"/>
    <property type="evidence" value="ECO:0007669"/>
    <property type="project" value="TreeGrafter"/>
</dbReference>
<dbReference type="Pfam" id="PF22042">
    <property type="entry name" value="EF-G_D2"/>
    <property type="match status" value="1"/>
</dbReference>
<dbReference type="InterPro" id="IPR005225">
    <property type="entry name" value="Small_GTP-bd"/>
</dbReference>
<dbReference type="Gene3D" id="3.30.230.10">
    <property type="match status" value="1"/>
</dbReference>
<dbReference type="InterPro" id="IPR000640">
    <property type="entry name" value="EFG_V-like"/>
</dbReference>
<keyword evidence="1" id="KW-0547">Nucleotide-binding</keyword>
<accession>A0A542SYZ9</accession>
<dbReference type="InterPro" id="IPR031157">
    <property type="entry name" value="G_TR_CS"/>
</dbReference>
<dbReference type="Pfam" id="PF03764">
    <property type="entry name" value="EFG_IV"/>
    <property type="match status" value="1"/>
</dbReference>
<dbReference type="Pfam" id="PF00679">
    <property type="entry name" value="EFG_C"/>
    <property type="match status" value="1"/>
</dbReference>
<keyword evidence="2" id="KW-0648">Protein biosynthesis</keyword>
<dbReference type="InterPro" id="IPR020568">
    <property type="entry name" value="Ribosomal_Su5_D2-typ_SF"/>
</dbReference>
<dbReference type="InterPro" id="IPR009000">
    <property type="entry name" value="Transl_B-barrel_sf"/>
</dbReference>
<dbReference type="RefSeq" id="WP_055709911.1">
    <property type="nucleotide sequence ID" value="NZ_JBPJFI010000002.1"/>
</dbReference>
<dbReference type="OrthoDB" id="9801472at2"/>
<dbReference type="PANTHER" id="PTHR43261:SF1">
    <property type="entry name" value="RIBOSOME-RELEASING FACTOR 2, MITOCHONDRIAL"/>
    <property type="match status" value="1"/>
</dbReference>